<evidence type="ECO:0000256" key="4">
    <source>
        <dbReference type="ARBA" id="ARBA00022475"/>
    </source>
</evidence>
<dbReference type="Proteomes" id="UP000655287">
    <property type="component" value="Unassembled WGS sequence"/>
</dbReference>
<dbReference type="GO" id="GO:0015293">
    <property type="term" value="F:symporter activity"/>
    <property type="evidence" value="ECO:0007669"/>
    <property type="project" value="UniProtKB-KW"/>
</dbReference>
<keyword evidence="5 11" id="KW-0812">Transmembrane</keyword>
<comment type="function">
    <text evidence="9">May be a proton symporter involved in the uptake of osmolytes such as proline and glycine betaine.</text>
</comment>
<keyword evidence="7 11" id="KW-1133">Transmembrane helix</keyword>
<feature type="transmembrane region" description="Helical" evidence="11">
    <location>
        <begin position="405"/>
        <end position="426"/>
    </location>
</feature>
<keyword evidence="6" id="KW-0769">Symport</keyword>
<reference evidence="13" key="1">
    <citation type="submission" date="2021-01" db="EMBL/GenBank/DDBJ databases">
        <title>Whole genome shotgun sequence of Sphaerisporangium rufum NBRC 109079.</title>
        <authorList>
            <person name="Komaki H."/>
            <person name="Tamura T."/>
        </authorList>
    </citation>
    <scope>NUCLEOTIDE SEQUENCE</scope>
    <source>
        <strain evidence="13">NBRC 109079</strain>
    </source>
</reference>
<keyword evidence="3" id="KW-0813">Transport</keyword>
<evidence type="ECO:0000313" key="14">
    <source>
        <dbReference type="Proteomes" id="UP000655287"/>
    </source>
</evidence>
<dbReference type="CDD" id="cd17369">
    <property type="entry name" value="MFS_ShiA_like"/>
    <property type="match status" value="1"/>
</dbReference>
<feature type="transmembrane region" description="Helical" evidence="11">
    <location>
        <begin position="157"/>
        <end position="180"/>
    </location>
</feature>
<evidence type="ECO:0000256" key="9">
    <source>
        <dbReference type="ARBA" id="ARBA00037295"/>
    </source>
</evidence>
<feature type="transmembrane region" description="Helical" evidence="11">
    <location>
        <begin position="376"/>
        <end position="399"/>
    </location>
</feature>
<comment type="subcellular location">
    <subcellularLocation>
        <location evidence="1">Cell membrane</location>
        <topology evidence="1">Multi-pass membrane protein</topology>
    </subcellularLocation>
</comment>
<dbReference type="InterPro" id="IPR036259">
    <property type="entry name" value="MFS_trans_sf"/>
</dbReference>
<evidence type="ECO:0000256" key="10">
    <source>
        <dbReference type="ARBA" id="ARBA00039918"/>
    </source>
</evidence>
<evidence type="ECO:0000256" key="2">
    <source>
        <dbReference type="ARBA" id="ARBA00008240"/>
    </source>
</evidence>
<comment type="caution">
    <text evidence="13">The sequence shown here is derived from an EMBL/GenBank/DDBJ whole genome shotgun (WGS) entry which is preliminary data.</text>
</comment>
<evidence type="ECO:0000256" key="11">
    <source>
        <dbReference type="SAM" id="Phobius"/>
    </source>
</evidence>
<dbReference type="PANTHER" id="PTHR43045:SF1">
    <property type="entry name" value="SHIKIMATE TRANSPORTER"/>
    <property type="match status" value="1"/>
</dbReference>
<evidence type="ECO:0000256" key="6">
    <source>
        <dbReference type="ARBA" id="ARBA00022847"/>
    </source>
</evidence>
<dbReference type="PANTHER" id="PTHR43045">
    <property type="entry name" value="SHIKIMATE TRANSPORTER"/>
    <property type="match status" value="1"/>
</dbReference>
<dbReference type="SUPFAM" id="SSF103473">
    <property type="entry name" value="MFS general substrate transporter"/>
    <property type="match status" value="1"/>
</dbReference>
<evidence type="ECO:0000256" key="1">
    <source>
        <dbReference type="ARBA" id="ARBA00004651"/>
    </source>
</evidence>
<dbReference type="GO" id="GO:0005886">
    <property type="term" value="C:plasma membrane"/>
    <property type="evidence" value="ECO:0007669"/>
    <property type="project" value="UniProtKB-SubCell"/>
</dbReference>
<dbReference type="AlphaFoldDB" id="A0A919V2C1"/>
<evidence type="ECO:0000256" key="7">
    <source>
        <dbReference type="ARBA" id="ARBA00022989"/>
    </source>
</evidence>
<organism evidence="13 14">
    <name type="scientific">Sphaerisporangium rufum</name>
    <dbReference type="NCBI Taxonomy" id="1381558"/>
    <lineage>
        <taxon>Bacteria</taxon>
        <taxon>Bacillati</taxon>
        <taxon>Actinomycetota</taxon>
        <taxon>Actinomycetes</taxon>
        <taxon>Streptosporangiales</taxon>
        <taxon>Streptosporangiaceae</taxon>
        <taxon>Sphaerisporangium</taxon>
    </lineage>
</organism>
<keyword evidence="8 11" id="KW-0472">Membrane</keyword>
<feature type="transmembrane region" description="Helical" evidence="11">
    <location>
        <begin position="21"/>
        <end position="45"/>
    </location>
</feature>
<evidence type="ECO:0000256" key="8">
    <source>
        <dbReference type="ARBA" id="ARBA00023136"/>
    </source>
</evidence>
<dbReference type="RefSeq" id="WP_203981823.1">
    <property type="nucleotide sequence ID" value="NZ_BOOU01000002.1"/>
</dbReference>
<proteinExistence type="inferred from homology"/>
<feature type="transmembrane region" description="Helical" evidence="11">
    <location>
        <begin position="282"/>
        <end position="300"/>
    </location>
</feature>
<feature type="transmembrane region" description="Helical" evidence="11">
    <location>
        <begin position="192"/>
        <end position="211"/>
    </location>
</feature>
<feature type="transmembrane region" description="Helical" evidence="11">
    <location>
        <begin position="92"/>
        <end position="110"/>
    </location>
</feature>
<feature type="domain" description="Major facilitator superfamily (MFS) profile" evidence="12">
    <location>
        <begin position="19"/>
        <end position="431"/>
    </location>
</feature>
<dbReference type="FunFam" id="1.20.1250.20:FF:000001">
    <property type="entry name" value="Dicarboxylate MFS transporter"/>
    <property type="match status" value="1"/>
</dbReference>
<feature type="transmembrane region" description="Helical" evidence="11">
    <location>
        <begin position="246"/>
        <end position="270"/>
    </location>
</feature>
<feature type="transmembrane region" description="Helical" evidence="11">
    <location>
        <begin position="337"/>
        <end position="356"/>
    </location>
</feature>
<gene>
    <name evidence="13" type="primary">shiA</name>
    <name evidence="13" type="ORF">Sru01_01320</name>
</gene>
<dbReference type="InterPro" id="IPR011701">
    <property type="entry name" value="MFS"/>
</dbReference>
<keyword evidence="14" id="KW-1185">Reference proteome</keyword>
<dbReference type="InterPro" id="IPR020846">
    <property type="entry name" value="MFS_dom"/>
</dbReference>
<accession>A0A919V2C1</accession>
<comment type="similarity">
    <text evidence="2">Belongs to the major facilitator superfamily. Metabolite:H+ Symporter (MHS) family (TC 2.A.1.6) family.</text>
</comment>
<dbReference type="PROSITE" id="PS50850">
    <property type="entry name" value="MFS"/>
    <property type="match status" value="1"/>
</dbReference>
<sequence length="451" mass="47495">MSDSTRTHSRAPRSKANKVAFASLIGTTMEWYDFYLYGTAAALVFNKQFFSSLSPTSGTLASFATFAVGFLARPLGGIIFGHFGDRVGRKATLVVSLLVMGLASTMIGLLPTYADIGLWAPVLLVALRLLQGIGLGGETSGAVLMSVEHAPSARSNFFGGFPQMGVPAGLVLANLVYFAATSLSTAESFTTWVWRVPFVLSIVLVAIGLVIRLRLTESPSFSAVREKDELVDIPGWAALKGHWPKIIATVLMVTAASSCSYVFTVFSLSYGSANLGLDRQTLLLGVTIGSVLWLLSIPFWSRAADRYGRRRIFLFGSVVLLLAAAAYFPIFNIGTTLTAGVAFLCMALTTPISHALQGSIMADVFPAAMRYSGMGIILGLGSLIGGTAPLIATALFAGAGTTTPVTLYLVGICTTSLVAAIVLFRLAPGIDKGQHLGAPIPGPARDPQPTV</sequence>
<dbReference type="EMBL" id="BOOU01000002">
    <property type="protein sequence ID" value="GII75150.1"/>
    <property type="molecule type" value="Genomic_DNA"/>
</dbReference>
<evidence type="ECO:0000313" key="13">
    <source>
        <dbReference type="EMBL" id="GII75150.1"/>
    </source>
</evidence>
<evidence type="ECO:0000259" key="12">
    <source>
        <dbReference type="PROSITE" id="PS50850"/>
    </source>
</evidence>
<protein>
    <recommendedName>
        <fullName evidence="10">Putative proline/betaine transporter</fullName>
    </recommendedName>
</protein>
<evidence type="ECO:0000256" key="5">
    <source>
        <dbReference type="ARBA" id="ARBA00022692"/>
    </source>
</evidence>
<dbReference type="Pfam" id="PF07690">
    <property type="entry name" value="MFS_1"/>
    <property type="match status" value="1"/>
</dbReference>
<name>A0A919V2C1_9ACTN</name>
<feature type="transmembrane region" description="Helical" evidence="11">
    <location>
        <begin position="312"/>
        <end position="331"/>
    </location>
</feature>
<feature type="transmembrane region" description="Helical" evidence="11">
    <location>
        <begin position="57"/>
        <end position="80"/>
    </location>
</feature>
<keyword evidence="4" id="KW-1003">Cell membrane</keyword>
<dbReference type="Gene3D" id="1.20.1250.20">
    <property type="entry name" value="MFS general substrate transporter like domains"/>
    <property type="match status" value="2"/>
</dbReference>
<evidence type="ECO:0000256" key="3">
    <source>
        <dbReference type="ARBA" id="ARBA00022448"/>
    </source>
</evidence>